<dbReference type="Proteomes" id="UP000257109">
    <property type="component" value="Unassembled WGS sequence"/>
</dbReference>
<gene>
    <name evidence="1" type="ORF">CR513_23550</name>
</gene>
<proteinExistence type="predicted"/>
<feature type="non-terminal residue" evidence="1">
    <location>
        <position position="1"/>
    </location>
</feature>
<sequence>MDVSNGFFMLRFDLEVDLLDTRFLDAKDNIRHDIGLGVCFPSLGIMFYDESVPFPIASTIGHSMKVNLNTLT</sequence>
<organism evidence="1 2">
    <name type="scientific">Mucuna pruriens</name>
    <name type="common">Velvet bean</name>
    <name type="synonym">Dolichos pruriens</name>
    <dbReference type="NCBI Taxonomy" id="157652"/>
    <lineage>
        <taxon>Eukaryota</taxon>
        <taxon>Viridiplantae</taxon>
        <taxon>Streptophyta</taxon>
        <taxon>Embryophyta</taxon>
        <taxon>Tracheophyta</taxon>
        <taxon>Spermatophyta</taxon>
        <taxon>Magnoliopsida</taxon>
        <taxon>eudicotyledons</taxon>
        <taxon>Gunneridae</taxon>
        <taxon>Pentapetalae</taxon>
        <taxon>rosids</taxon>
        <taxon>fabids</taxon>
        <taxon>Fabales</taxon>
        <taxon>Fabaceae</taxon>
        <taxon>Papilionoideae</taxon>
        <taxon>50 kb inversion clade</taxon>
        <taxon>NPAAA clade</taxon>
        <taxon>indigoferoid/millettioid clade</taxon>
        <taxon>Phaseoleae</taxon>
        <taxon>Mucuna</taxon>
    </lineage>
</organism>
<keyword evidence="2" id="KW-1185">Reference proteome</keyword>
<protein>
    <submittedName>
        <fullName evidence="1">Uncharacterized protein</fullName>
    </submittedName>
</protein>
<accession>A0A371GUI2</accession>
<evidence type="ECO:0000313" key="1">
    <source>
        <dbReference type="EMBL" id="RDX94116.1"/>
    </source>
</evidence>
<dbReference type="EMBL" id="QJKJ01004454">
    <property type="protein sequence ID" value="RDX94116.1"/>
    <property type="molecule type" value="Genomic_DNA"/>
</dbReference>
<reference evidence="1" key="1">
    <citation type="submission" date="2018-05" db="EMBL/GenBank/DDBJ databases">
        <title>Draft genome of Mucuna pruriens seed.</title>
        <authorList>
            <person name="Nnadi N.E."/>
            <person name="Vos R."/>
            <person name="Hasami M.H."/>
            <person name="Devisetty U.K."/>
            <person name="Aguiy J.C."/>
        </authorList>
    </citation>
    <scope>NUCLEOTIDE SEQUENCE [LARGE SCALE GENOMIC DNA]</scope>
    <source>
        <strain evidence="1">JCA_2017</strain>
    </source>
</reference>
<comment type="caution">
    <text evidence="1">The sequence shown here is derived from an EMBL/GenBank/DDBJ whole genome shotgun (WGS) entry which is preliminary data.</text>
</comment>
<dbReference type="AlphaFoldDB" id="A0A371GUI2"/>
<name>A0A371GUI2_MUCPR</name>
<evidence type="ECO:0000313" key="2">
    <source>
        <dbReference type="Proteomes" id="UP000257109"/>
    </source>
</evidence>